<reference evidence="5 6" key="1">
    <citation type="submission" date="2021-02" db="EMBL/GenBank/DDBJ databases">
        <title>Plant Genome Project.</title>
        <authorList>
            <person name="Zhang R.-G."/>
        </authorList>
    </citation>
    <scope>NUCLEOTIDE SEQUENCE [LARGE SCALE GENOMIC DNA]</scope>
    <source>
        <tissue evidence="5">Leaves</tissue>
    </source>
</reference>
<gene>
    <name evidence="5" type="ORF">JRO89_XSUnG0219600</name>
</gene>
<evidence type="ECO:0000313" key="5">
    <source>
        <dbReference type="EMBL" id="KAH7511222.1"/>
    </source>
</evidence>
<proteinExistence type="predicted"/>
<dbReference type="Gene3D" id="1.20.5.4130">
    <property type="match status" value="1"/>
</dbReference>
<keyword evidence="3" id="KW-0611">Plant defense</keyword>
<feature type="domain" description="Disease resistance N-terminal" evidence="4">
    <location>
        <begin position="7"/>
        <end position="87"/>
    </location>
</feature>
<evidence type="ECO:0000256" key="3">
    <source>
        <dbReference type="ARBA" id="ARBA00022821"/>
    </source>
</evidence>
<dbReference type="PANTHER" id="PTHR19338:SF37">
    <property type="entry name" value="DISEASE RESISTANCE PROTEIN RGA4"/>
    <property type="match status" value="1"/>
</dbReference>
<comment type="caution">
    <text evidence="5">The sequence shown here is derived from an EMBL/GenBank/DDBJ whole genome shotgun (WGS) entry which is preliminary data.</text>
</comment>
<evidence type="ECO:0000256" key="1">
    <source>
        <dbReference type="ARBA" id="ARBA00022737"/>
    </source>
</evidence>
<dbReference type="InterPro" id="IPR041118">
    <property type="entry name" value="Rx_N"/>
</dbReference>
<protein>
    <recommendedName>
        <fullName evidence="4">Disease resistance N-terminal domain-containing protein</fullName>
    </recommendedName>
</protein>
<evidence type="ECO:0000256" key="2">
    <source>
        <dbReference type="ARBA" id="ARBA00022741"/>
    </source>
</evidence>
<evidence type="ECO:0000313" key="6">
    <source>
        <dbReference type="Proteomes" id="UP000827721"/>
    </source>
</evidence>
<keyword evidence="2" id="KW-0547">Nucleotide-binding</keyword>
<keyword evidence="1" id="KW-0677">Repeat</keyword>
<dbReference type="PANTHER" id="PTHR19338">
    <property type="entry name" value="TRANSLOCASE OF INNER MITOCHONDRIAL MEMBRANE 13 HOMOLOG"/>
    <property type="match status" value="1"/>
</dbReference>
<evidence type="ECO:0000259" key="4">
    <source>
        <dbReference type="Pfam" id="PF18052"/>
    </source>
</evidence>
<dbReference type="Proteomes" id="UP000827721">
    <property type="component" value="Unassembled WGS sequence"/>
</dbReference>
<dbReference type="CDD" id="cd14798">
    <property type="entry name" value="RX-CC_like"/>
    <property type="match status" value="1"/>
</dbReference>
<sequence>MADALFQFMLEKLDSLIQKEIGLIWGVHGEMEKLQSLLSTIQAVLEDAEEKQIKEKALRDWLRKLKAAAYKVDDTLDECTTEAALRMRDIRERLDEIAEERLKFHLIEGGAERHSDVIANRQTGSVLTQS</sequence>
<dbReference type="InterPro" id="IPR038005">
    <property type="entry name" value="RX-like_CC"/>
</dbReference>
<name>A0ABQ8GWZ4_9ROSI</name>
<keyword evidence="6" id="KW-1185">Reference proteome</keyword>
<organism evidence="5 6">
    <name type="scientific">Xanthoceras sorbifolium</name>
    <dbReference type="NCBI Taxonomy" id="99658"/>
    <lineage>
        <taxon>Eukaryota</taxon>
        <taxon>Viridiplantae</taxon>
        <taxon>Streptophyta</taxon>
        <taxon>Embryophyta</taxon>
        <taxon>Tracheophyta</taxon>
        <taxon>Spermatophyta</taxon>
        <taxon>Magnoliopsida</taxon>
        <taxon>eudicotyledons</taxon>
        <taxon>Gunneridae</taxon>
        <taxon>Pentapetalae</taxon>
        <taxon>rosids</taxon>
        <taxon>malvids</taxon>
        <taxon>Sapindales</taxon>
        <taxon>Sapindaceae</taxon>
        <taxon>Xanthoceroideae</taxon>
        <taxon>Xanthoceras</taxon>
    </lineage>
</organism>
<dbReference type="EMBL" id="JAFEMO010000629">
    <property type="protein sequence ID" value="KAH7511222.1"/>
    <property type="molecule type" value="Genomic_DNA"/>
</dbReference>
<dbReference type="Pfam" id="PF18052">
    <property type="entry name" value="Rx_N"/>
    <property type="match status" value="1"/>
</dbReference>
<accession>A0ABQ8GWZ4</accession>